<dbReference type="GO" id="GO:0005509">
    <property type="term" value="F:calcium ion binding"/>
    <property type="evidence" value="ECO:0007669"/>
    <property type="project" value="UniProtKB-UniRule"/>
</dbReference>
<dbReference type="PANTHER" id="PTHR24026">
    <property type="entry name" value="FAT ATYPICAL CADHERIN-RELATED"/>
    <property type="match status" value="1"/>
</dbReference>
<reference evidence="10" key="1">
    <citation type="submission" date="2013-04" db="EMBL/GenBank/DDBJ databases">
        <authorList>
            <person name="Qu J."/>
            <person name="Murali S.C."/>
            <person name="Bandaranaike D."/>
            <person name="Bellair M."/>
            <person name="Blankenburg K."/>
            <person name="Chao H."/>
            <person name="Dinh H."/>
            <person name="Doddapaneni H."/>
            <person name="Downs B."/>
            <person name="Dugan-Rocha S."/>
            <person name="Elkadiri S."/>
            <person name="Gnanaolivu R.D."/>
            <person name="Hernandez B."/>
            <person name="Javaid M."/>
            <person name="Jayaseelan J.C."/>
            <person name="Lee S."/>
            <person name="Li M."/>
            <person name="Ming W."/>
            <person name="Munidasa M."/>
            <person name="Muniz J."/>
            <person name="Nguyen L."/>
            <person name="Ongeri F."/>
            <person name="Osuji N."/>
            <person name="Pu L.-L."/>
            <person name="Puazo M."/>
            <person name="Qu C."/>
            <person name="Quiroz J."/>
            <person name="Raj R."/>
            <person name="Weissenberger G."/>
            <person name="Xin Y."/>
            <person name="Zou X."/>
            <person name="Han Y."/>
            <person name="Richards S."/>
            <person name="Worley K."/>
            <person name="Muzny D."/>
            <person name="Gibbs R."/>
        </authorList>
    </citation>
    <scope>NUCLEOTIDE SEQUENCE</scope>
    <source>
        <strain evidence="10">Sampled in the wild</strain>
    </source>
</reference>
<keyword evidence="11" id="KW-1185">Reference proteome</keyword>
<evidence type="ECO:0000256" key="3">
    <source>
        <dbReference type="ARBA" id="ARBA00022737"/>
    </source>
</evidence>
<dbReference type="PANTHER" id="PTHR24026:SF126">
    <property type="entry name" value="PROTOCADHERIN FAT 4"/>
    <property type="match status" value="1"/>
</dbReference>
<protein>
    <recommendedName>
        <fullName evidence="9">Cadherin domain-containing protein</fullName>
    </recommendedName>
</protein>
<dbReference type="PRINTS" id="PR00205">
    <property type="entry name" value="CADHERIN"/>
</dbReference>
<evidence type="ECO:0000256" key="1">
    <source>
        <dbReference type="ARBA" id="ARBA00004370"/>
    </source>
</evidence>
<dbReference type="InterPro" id="IPR002126">
    <property type="entry name" value="Cadherin-like_dom"/>
</dbReference>
<dbReference type="PROSITE" id="PS00232">
    <property type="entry name" value="CADHERIN_1"/>
    <property type="match status" value="1"/>
</dbReference>
<evidence type="ECO:0000256" key="2">
    <source>
        <dbReference type="ARBA" id="ARBA00022692"/>
    </source>
</evidence>
<evidence type="ECO:0000313" key="11">
    <source>
        <dbReference type="Proteomes" id="UP000792457"/>
    </source>
</evidence>
<dbReference type="Proteomes" id="UP000792457">
    <property type="component" value="Unassembled WGS sequence"/>
</dbReference>
<dbReference type="GO" id="GO:0007156">
    <property type="term" value="P:homophilic cell adhesion via plasma membrane adhesion molecules"/>
    <property type="evidence" value="ECO:0007669"/>
    <property type="project" value="InterPro"/>
</dbReference>
<keyword evidence="5" id="KW-1133">Transmembrane helix</keyword>
<dbReference type="Gene3D" id="2.60.40.60">
    <property type="entry name" value="Cadherins"/>
    <property type="match status" value="3"/>
</dbReference>
<evidence type="ECO:0000259" key="9">
    <source>
        <dbReference type="PROSITE" id="PS50268"/>
    </source>
</evidence>
<dbReference type="SMART" id="SM00112">
    <property type="entry name" value="CA"/>
    <property type="match status" value="1"/>
</dbReference>
<accession>A0A8K0NVH1</accession>
<evidence type="ECO:0000256" key="8">
    <source>
        <dbReference type="SAM" id="SignalP"/>
    </source>
</evidence>
<feature type="chain" id="PRO_5035465424" description="Cadherin domain-containing protein" evidence="8">
    <location>
        <begin position="21"/>
        <end position="465"/>
    </location>
</feature>
<organism evidence="10 11">
    <name type="scientific">Ladona fulva</name>
    <name type="common">Scarce chaser dragonfly</name>
    <name type="synonym">Libellula fulva</name>
    <dbReference type="NCBI Taxonomy" id="123851"/>
    <lineage>
        <taxon>Eukaryota</taxon>
        <taxon>Metazoa</taxon>
        <taxon>Ecdysozoa</taxon>
        <taxon>Arthropoda</taxon>
        <taxon>Hexapoda</taxon>
        <taxon>Insecta</taxon>
        <taxon>Pterygota</taxon>
        <taxon>Palaeoptera</taxon>
        <taxon>Odonata</taxon>
        <taxon>Epiprocta</taxon>
        <taxon>Anisoptera</taxon>
        <taxon>Libelluloidea</taxon>
        <taxon>Libellulidae</taxon>
        <taxon>Ladona</taxon>
    </lineage>
</organism>
<evidence type="ECO:0000256" key="7">
    <source>
        <dbReference type="PROSITE-ProRule" id="PRU00043"/>
    </source>
</evidence>
<dbReference type="OrthoDB" id="6252479at2759"/>
<dbReference type="AlphaFoldDB" id="A0A8K0NVH1"/>
<proteinExistence type="predicted"/>
<reference evidence="10" key="2">
    <citation type="submission" date="2017-10" db="EMBL/GenBank/DDBJ databases">
        <title>Ladona fulva Genome sequencing and assembly.</title>
        <authorList>
            <person name="Murali S."/>
            <person name="Richards S."/>
            <person name="Bandaranaike D."/>
            <person name="Bellair M."/>
            <person name="Blankenburg K."/>
            <person name="Chao H."/>
            <person name="Dinh H."/>
            <person name="Doddapaneni H."/>
            <person name="Dugan-Rocha S."/>
            <person name="Elkadiri S."/>
            <person name="Gnanaolivu R."/>
            <person name="Hernandez B."/>
            <person name="Skinner E."/>
            <person name="Javaid M."/>
            <person name="Lee S."/>
            <person name="Li M."/>
            <person name="Ming W."/>
            <person name="Munidasa M."/>
            <person name="Muniz J."/>
            <person name="Nguyen L."/>
            <person name="Hughes D."/>
            <person name="Osuji N."/>
            <person name="Pu L.-L."/>
            <person name="Puazo M."/>
            <person name="Qu C."/>
            <person name="Quiroz J."/>
            <person name="Raj R."/>
            <person name="Weissenberger G."/>
            <person name="Xin Y."/>
            <person name="Zou X."/>
            <person name="Han Y."/>
            <person name="Worley K."/>
            <person name="Muzny D."/>
            <person name="Gibbs R."/>
        </authorList>
    </citation>
    <scope>NUCLEOTIDE SEQUENCE</scope>
    <source>
        <strain evidence="10">Sampled in the wild</strain>
    </source>
</reference>
<comment type="subcellular location">
    <subcellularLocation>
        <location evidence="1">Membrane</location>
    </subcellularLocation>
</comment>
<dbReference type="EMBL" id="KZ308154">
    <property type="protein sequence ID" value="KAG8223177.1"/>
    <property type="molecule type" value="Genomic_DNA"/>
</dbReference>
<sequence>MRSFALLALAAAALTNLVAAHGASKSIVIPSDIRPGYSVARVVDAGEDASSGHQFRLLDTTFSDYFAVLSDGLVMSTADLHPLSERAVRLVVLDEQPGNRTERHSISLFVTDPQRLLRFPPGKCDSATVTENAVSGTPIKCLPGGSHALAALGGRPGAALRYALGGAADGAFRLAAAEDGDGGVSVVTARALDREARAHYILTLEASDGRATATATLSVNVEDVNDNAPTFDNGGEFHFRVTLWENGERPPPKVGEVLGKVSARDADGDKVNFRLGTPSGIAVVVPQTGEILLATPNPPPGAHAVRVLAHDVREPTLFSERPATVWIHVLRHPNDPEGVTANNGGVTSSSRHRIVKRRVTRAVRPTKRIEFSEADGGVEGRVVFQLEKETERETFKIRDESPWVTVEPNGAVRVKRRWDYEELGPEKTVDFWVTITNAGVGGDCIKIKQAWLGRISKGYSLHPKE</sequence>
<dbReference type="CDD" id="cd11304">
    <property type="entry name" value="Cadherin_repeat"/>
    <property type="match status" value="2"/>
</dbReference>
<feature type="signal peptide" evidence="8">
    <location>
        <begin position="1"/>
        <end position="20"/>
    </location>
</feature>
<keyword evidence="4 7" id="KW-0106">Calcium</keyword>
<evidence type="ECO:0000256" key="4">
    <source>
        <dbReference type="ARBA" id="ARBA00022837"/>
    </source>
</evidence>
<keyword evidence="3" id="KW-0677">Repeat</keyword>
<dbReference type="InterPro" id="IPR020894">
    <property type="entry name" value="Cadherin_CS"/>
</dbReference>
<evidence type="ECO:0000256" key="5">
    <source>
        <dbReference type="ARBA" id="ARBA00022989"/>
    </source>
</evidence>
<dbReference type="InterPro" id="IPR015919">
    <property type="entry name" value="Cadherin-like_sf"/>
</dbReference>
<gene>
    <name evidence="10" type="ORF">J437_LFUL000343</name>
</gene>
<dbReference type="SUPFAM" id="SSF49313">
    <property type="entry name" value="Cadherin-like"/>
    <property type="match status" value="3"/>
</dbReference>
<feature type="domain" description="Cadherin" evidence="9">
    <location>
        <begin position="127"/>
        <end position="231"/>
    </location>
</feature>
<keyword evidence="8" id="KW-0732">Signal</keyword>
<evidence type="ECO:0000313" key="10">
    <source>
        <dbReference type="EMBL" id="KAG8223177.1"/>
    </source>
</evidence>
<keyword evidence="2" id="KW-0812">Transmembrane</keyword>
<dbReference type="GO" id="GO:0005886">
    <property type="term" value="C:plasma membrane"/>
    <property type="evidence" value="ECO:0007669"/>
    <property type="project" value="UniProtKB-SubCell"/>
</dbReference>
<comment type="caution">
    <text evidence="10">The sequence shown here is derived from an EMBL/GenBank/DDBJ whole genome shotgun (WGS) entry which is preliminary data.</text>
</comment>
<name>A0A8K0NVH1_LADFU</name>
<keyword evidence="6" id="KW-0472">Membrane</keyword>
<evidence type="ECO:0000256" key="6">
    <source>
        <dbReference type="ARBA" id="ARBA00023136"/>
    </source>
</evidence>
<dbReference type="PROSITE" id="PS50268">
    <property type="entry name" value="CADHERIN_2"/>
    <property type="match status" value="1"/>
</dbReference>